<accession>A0A5J6J8F1</accession>
<sequence length="180" mass="18948">MTGRSGTSGTARPAMARPAVAVPAALLALSATIAGAAWLWPAPEGRADAPHGSGGPGSRTRADCAQALWYARGSLPEGARKERCERTDAPGTTLSGSFRIRREGLDAWLAAAFPQAREHGRTQRPALCPKPGPGYDPEAGDRCLSVEHPDALPGRAKRVEISAEQQVGYDVLIRFVAREG</sequence>
<proteinExistence type="predicted"/>
<gene>
    <name evidence="1" type="ORF">CP980_16115</name>
</gene>
<dbReference type="EMBL" id="CP023692">
    <property type="protein sequence ID" value="QEV46423.1"/>
    <property type="molecule type" value="Genomic_DNA"/>
</dbReference>
<dbReference type="AlphaFoldDB" id="A0A5J6J8F1"/>
<protein>
    <submittedName>
        <fullName evidence="1">Uncharacterized protein</fullName>
    </submittedName>
</protein>
<evidence type="ECO:0000313" key="1">
    <source>
        <dbReference type="EMBL" id="QEV46423.1"/>
    </source>
</evidence>
<dbReference type="Proteomes" id="UP000325563">
    <property type="component" value="Chromosome"/>
</dbReference>
<reference evidence="1 2" key="1">
    <citation type="submission" date="2017-09" db="EMBL/GenBank/DDBJ databases">
        <authorList>
            <person name="Lee N."/>
            <person name="Cho B.-K."/>
        </authorList>
    </citation>
    <scope>NUCLEOTIDE SEQUENCE [LARGE SCALE GENOMIC DNA]</scope>
    <source>
        <strain evidence="1 2">ATCC 27476</strain>
    </source>
</reference>
<evidence type="ECO:0000313" key="2">
    <source>
        <dbReference type="Proteomes" id="UP000325563"/>
    </source>
</evidence>
<name>A0A5J6J8F1_STRVI</name>
<dbReference type="GeneID" id="95612070"/>
<dbReference type="KEGG" id="svn:CP980_16115"/>
<keyword evidence="2" id="KW-1185">Reference proteome</keyword>
<organism evidence="1 2">
    <name type="scientific">Streptomyces vinaceus</name>
    <dbReference type="NCBI Taxonomy" id="1960"/>
    <lineage>
        <taxon>Bacteria</taxon>
        <taxon>Bacillati</taxon>
        <taxon>Actinomycetota</taxon>
        <taxon>Actinomycetes</taxon>
        <taxon>Kitasatosporales</taxon>
        <taxon>Streptomycetaceae</taxon>
        <taxon>Streptomyces</taxon>
    </lineage>
</organism>
<dbReference type="RefSeq" id="WP_150528448.1">
    <property type="nucleotide sequence ID" value="NZ_BNBW01000017.1"/>
</dbReference>